<dbReference type="Proteomes" id="UP001172457">
    <property type="component" value="Chromosome 1"/>
</dbReference>
<keyword evidence="1" id="KW-1133">Transmembrane helix</keyword>
<accession>A0AA38WV32</accession>
<dbReference type="PROSITE" id="PS50878">
    <property type="entry name" value="RT_POL"/>
    <property type="match status" value="1"/>
</dbReference>
<keyword evidence="1" id="KW-0812">Transmembrane</keyword>
<dbReference type="PANTHER" id="PTHR33116:SF77">
    <property type="entry name" value="RNA-DIRECTED DNA POLYMERASE"/>
    <property type="match status" value="1"/>
</dbReference>
<evidence type="ECO:0000259" key="2">
    <source>
        <dbReference type="PROSITE" id="PS50878"/>
    </source>
</evidence>
<dbReference type="Pfam" id="PF00078">
    <property type="entry name" value="RVT_1"/>
    <property type="match status" value="1"/>
</dbReference>
<protein>
    <recommendedName>
        <fullName evidence="2">Reverse transcriptase domain-containing protein</fullName>
    </recommendedName>
</protein>
<sequence length="812" mass="91959">MGFGDNWIAWIKGIVTSARVSVIVNGSPTKQFQMEKGVRQGDPLSPFLFILAMEGLVAAMKEAMEKGLFRGIALPNGGPQFSNLHFADDVVFLGVWNDRNIRNLMRILRWFHAASGLSINWGKSTLTGIKVPSVDVARKGSALGCKIGKFPLSYLGLPIGSSTNKAGHWSCLLDKFSKKLSAWKANILSFGGKLTLIKSVLGNLGDYLFSLYKAPSKVVKKLETMRKDFFWGSKENMVRIPWVAWDVVLNSHEKGGLGIGSLQALNVALLAKWWWRYRLEDSALWRKVIDAIHDVHGCSSYSGHTSNRGSPWLNIVNIEKVVAKANLSLNSLFTKSIGNGFNTHFWLDSWCDSSPLVERFPRLTALDADRNCKVADRVTAAVHRLVFHWNWRRCLREGRETRDFNMLISLCSVVPITTSSESWAWSLKSSDVYSVNSLRKAFDDMTLRRGKCSTIWIKNVPAKVSIPFWRIRMNMLPTKDNLLRKGVALVDDICPWCQECPENREHIFVTCRKSAEVRNVINMWWKVLDSNDNNFDDLLIRRSDVSENKRTKVCKEVVLNAAIFSNTPLNTWRAANEVQSYAYLWVHNRCFFGKSINWVDWCCNLNLLGIWDLYGDLTNPGKVFTGKMLTTSGIVNAIQIQALIWLNVRSRMGKEICWDDWLKDPIGALVNGSMQMLRIWSKFIGASGLEVNFHKSKGMGTGVKPEDISATRRVLTVLVSGHAGGAKMSKITSWLSLIEKFHNKLLSWKAKTYKEVIKILESIRAPFFSFLFFFFFFFGGGVDKAKISWVAWNATINNIKHGVWGWARDQQP</sequence>
<dbReference type="SUPFAM" id="SSF56672">
    <property type="entry name" value="DNA/RNA polymerases"/>
    <property type="match status" value="1"/>
</dbReference>
<dbReference type="InterPro" id="IPR000477">
    <property type="entry name" value="RT_dom"/>
</dbReference>
<dbReference type="AlphaFoldDB" id="A0AA38WV32"/>
<dbReference type="PANTHER" id="PTHR33116">
    <property type="entry name" value="REVERSE TRANSCRIPTASE ZINC-BINDING DOMAIN-CONTAINING PROTEIN-RELATED-RELATED"/>
    <property type="match status" value="1"/>
</dbReference>
<dbReference type="InterPro" id="IPR026960">
    <property type="entry name" value="RVT-Znf"/>
</dbReference>
<reference evidence="3" key="1">
    <citation type="submission" date="2023-03" db="EMBL/GenBank/DDBJ databases">
        <title>Chromosome-scale reference genome and RAD-based genetic map of yellow starthistle (Centaurea solstitialis) reveal putative structural variation and QTLs associated with invader traits.</title>
        <authorList>
            <person name="Reatini B."/>
            <person name="Cang F.A."/>
            <person name="Jiang Q."/>
            <person name="Mckibben M.T.W."/>
            <person name="Barker M.S."/>
            <person name="Rieseberg L.H."/>
            <person name="Dlugosch K.M."/>
        </authorList>
    </citation>
    <scope>NUCLEOTIDE SEQUENCE</scope>
    <source>
        <strain evidence="3">CAN-66</strain>
        <tissue evidence="3">Leaf</tissue>
    </source>
</reference>
<keyword evidence="4" id="KW-1185">Reference proteome</keyword>
<evidence type="ECO:0000256" key="1">
    <source>
        <dbReference type="SAM" id="Phobius"/>
    </source>
</evidence>
<feature type="transmembrane region" description="Helical" evidence="1">
    <location>
        <begin position="763"/>
        <end position="782"/>
    </location>
</feature>
<dbReference type="EMBL" id="JARYMX010000001">
    <property type="protein sequence ID" value="KAJ9565851.1"/>
    <property type="molecule type" value="Genomic_DNA"/>
</dbReference>
<evidence type="ECO:0000313" key="3">
    <source>
        <dbReference type="EMBL" id="KAJ9565851.1"/>
    </source>
</evidence>
<feature type="domain" description="Reverse transcriptase" evidence="2">
    <location>
        <begin position="1"/>
        <end position="159"/>
    </location>
</feature>
<comment type="caution">
    <text evidence="3">The sequence shown here is derived from an EMBL/GenBank/DDBJ whole genome shotgun (WGS) entry which is preliminary data.</text>
</comment>
<dbReference type="Pfam" id="PF13966">
    <property type="entry name" value="zf-RVT"/>
    <property type="match status" value="1"/>
</dbReference>
<keyword evidence="1" id="KW-0472">Membrane</keyword>
<gene>
    <name evidence="3" type="ORF">OSB04_001817</name>
</gene>
<name>A0AA38WV32_9ASTR</name>
<organism evidence="3 4">
    <name type="scientific">Centaurea solstitialis</name>
    <name type="common">yellow star-thistle</name>
    <dbReference type="NCBI Taxonomy" id="347529"/>
    <lineage>
        <taxon>Eukaryota</taxon>
        <taxon>Viridiplantae</taxon>
        <taxon>Streptophyta</taxon>
        <taxon>Embryophyta</taxon>
        <taxon>Tracheophyta</taxon>
        <taxon>Spermatophyta</taxon>
        <taxon>Magnoliopsida</taxon>
        <taxon>eudicotyledons</taxon>
        <taxon>Gunneridae</taxon>
        <taxon>Pentapetalae</taxon>
        <taxon>asterids</taxon>
        <taxon>campanulids</taxon>
        <taxon>Asterales</taxon>
        <taxon>Asteraceae</taxon>
        <taxon>Carduoideae</taxon>
        <taxon>Cardueae</taxon>
        <taxon>Centaureinae</taxon>
        <taxon>Centaurea</taxon>
    </lineage>
</organism>
<proteinExistence type="predicted"/>
<evidence type="ECO:0000313" key="4">
    <source>
        <dbReference type="Proteomes" id="UP001172457"/>
    </source>
</evidence>
<dbReference type="InterPro" id="IPR043502">
    <property type="entry name" value="DNA/RNA_pol_sf"/>
</dbReference>